<keyword evidence="4 6" id="KW-0472">Membrane</keyword>
<feature type="transmembrane region" description="Helical" evidence="6">
    <location>
        <begin position="64"/>
        <end position="86"/>
    </location>
</feature>
<accession>A0ABT3N444</accession>
<proteinExistence type="predicted"/>
<evidence type="ECO:0000313" key="8">
    <source>
        <dbReference type="EMBL" id="MCW7556411.1"/>
    </source>
</evidence>
<dbReference type="PANTHER" id="PTHR37422:SF13">
    <property type="entry name" value="LIPOPOLYSACCHARIDE BIOSYNTHESIS PROTEIN PA4999-RELATED"/>
    <property type="match status" value="1"/>
</dbReference>
<dbReference type="InterPro" id="IPR051533">
    <property type="entry name" value="WaaL-like"/>
</dbReference>
<protein>
    <submittedName>
        <fullName evidence="8">O-antigen ligase family protein</fullName>
    </submittedName>
</protein>
<dbReference type="PANTHER" id="PTHR37422">
    <property type="entry name" value="TEICHURONIC ACID BIOSYNTHESIS PROTEIN TUAE"/>
    <property type="match status" value="1"/>
</dbReference>
<comment type="subcellular location">
    <subcellularLocation>
        <location evidence="1">Membrane</location>
        <topology evidence="1">Multi-pass membrane protein</topology>
    </subcellularLocation>
</comment>
<name>A0ABT3N444_9GAMM</name>
<dbReference type="EMBL" id="JAPFCC010000001">
    <property type="protein sequence ID" value="MCW7556411.1"/>
    <property type="molecule type" value="Genomic_DNA"/>
</dbReference>
<feature type="transmembrane region" description="Helical" evidence="6">
    <location>
        <begin position="296"/>
        <end position="314"/>
    </location>
</feature>
<evidence type="ECO:0000256" key="4">
    <source>
        <dbReference type="ARBA" id="ARBA00023136"/>
    </source>
</evidence>
<feature type="region of interest" description="Disordered" evidence="5">
    <location>
        <begin position="477"/>
        <end position="515"/>
    </location>
</feature>
<feature type="transmembrane region" description="Helical" evidence="6">
    <location>
        <begin position="429"/>
        <end position="449"/>
    </location>
</feature>
<evidence type="ECO:0000256" key="1">
    <source>
        <dbReference type="ARBA" id="ARBA00004141"/>
    </source>
</evidence>
<feature type="transmembrane region" description="Helical" evidence="6">
    <location>
        <begin position="130"/>
        <end position="148"/>
    </location>
</feature>
<feature type="transmembrane region" description="Helical" evidence="6">
    <location>
        <begin position="36"/>
        <end position="57"/>
    </location>
</feature>
<dbReference type="Proteomes" id="UP001209854">
    <property type="component" value="Unassembled WGS sequence"/>
</dbReference>
<dbReference type="Pfam" id="PF04932">
    <property type="entry name" value="Wzy_C"/>
    <property type="match status" value="1"/>
</dbReference>
<keyword evidence="8" id="KW-0436">Ligase</keyword>
<evidence type="ECO:0000256" key="2">
    <source>
        <dbReference type="ARBA" id="ARBA00022692"/>
    </source>
</evidence>
<sequence>MNTPEALNQVTVQKVTAQEESWVGLLLNSKYKNKFVIVYCLLAALPPLIFPHPVLLLPLAVIPLGLIFILKKPFVVCLIFILFSFFRLHEVFPQLDPIKIPLLTALASYFVLAWHIILTRKVKTYWRHEHTIFGRFFGWVVIGIVFSSHPGSAFGSFTSVYMKIGIMVLAISWLMTEKWHFRLAHLLIICAGLAVGGVTLFNKANGIGLVEETRVTIPGTSLGDPNDLSLVLSFPMSFAIGFAATRGTGKFKTLLGLIGFGVFISAILATQSRGGLLATVAVLGIFGLRIIKSKLLLISIGSFGLMILVAAAGISDRKSGGASEEGVDESAMGRIHAWEAAFLMGLRNPMTGVGLSMFLDNYWDYATHSRAQGKAHVTHSTWFQVLAESGFVGLGLFLFLIYTMFLSIRGNLARLDKLRGTPEYDPSMTAITVGTYAGLVGFCVSGSFLSQGFLWPIYIITSIGIAIANFMDNHYPEPEPELKDEEGTADKKGKSAKALKRKGSLNAKPVNPLAR</sequence>
<keyword evidence="2 6" id="KW-0812">Transmembrane</keyword>
<feature type="domain" description="O-antigen ligase-related" evidence="7">
    <location>
        <begin position="261"/>
        <end position="398"/>
    </location>
</feature>
<feature type="transmembrane region" description="Helical" evidence="6">
    <location>
        <begin position="251"/>
        <end position="269"/>
    </location>
</feature>
<dbReference type="InterPro" id="IPR007016">
    <property type="entry name" value="O-antigen_ligase-rel_domated"/>
</dbReference>
<evidence type="ECO:0000313" key="9">
    <source>
        <dbReference type="Proteomes" id="UP001209854"/>
    </source>
</evidence>
<keyword evidence="9" id="KW-1185">Reference proteome</keyword>
<evidence type="ECO:0000259" key="7">
    <source>
        <dbReference type="Pfam" id="PF04932"/>
    </source>
</evidence>
<feature type="transmembrane region" description="Helical" evidence="6">
    <location>
        <begin position="98"/>
        <end position="118"/>
    </location>
</feature>
<gene>
    <name evidence="8" type="ORF">NX722_28010</name>
</gene>
<feature type="transmembrane region" description="Helical" evidence="6">
    <location>
        <begin position="455"/>
        <end position="471"/>
    </location>
</feature>
<evidence type="ECO:0000256" key="3">
    <source>
        <dbReference type="ARBA" id="ARBA00022989"/>
    </source>
</evidence>
<keyword evidence="3 6" id="KW-1133">Transmembrane helix</keyword>
<feature type="compositionally biased region" description="Basic residues" evidence="5">
    <location>
        <begin position="494"/>
        <end position="503"/>
    </location>
</feature>
<feature type="compositionally biased region" description="Basic and acidic residues" evidence="5">
    <location>
        <begin position="477"/>
        <end position="493"/>
    </location>
</feature>
<dbReference type="RefSeq" id="WP_262566095.1">
    <property type="nucleotide sequence ID" value="NZ_JAPFCC010000001.1"/>
</dbReference>
<comment type="caution">
    <text evidence="8">The sequence shown here is derived from an EMBL/GenBank/DDBJ whole genome shotgun (WGS) entry which is preliminary data.</text>
</comment>
<feature type="transmembrane region" description="Helical" evidence="6">
    <location>
        <begin position="183"/>
        <end position="201"/>
    </location>
</feature>
<organism evidence="8 9">
    <name type="scientific">Endozoicomonas gorgoniicola</name>
    <dbReference type="NCBI Taxonomy" id="1234144"/>
    <lineage>
        <taxon>Bacteria</taxon>
        <taxon>Pseudomonadati</taxon>
        <taxon>Pseudomonadota</taxon>
        <taxon>Gammaproteobacteria</taxon>
        <taxon>Oceanospirillales</taxon>
        <taxon>Endozoicomonadaceae</taxon>
        <taxon>Endozoicomonas</taxon>
    </lineage>
</organism>
<dbReference type="GO" id="GO:0016874">
    <property type="term" value="F:ligase activity"/>
    <property type="evidence" value="ECO:0007669"/>
    <property type="project" value="UniProtKB-KW"/>
</dbReference>
<feature type="transmembrane region" description="Helical" evidence="6">
    <location>
        <begin position="390"/>
        <end position="408"/>
    </location>
</feature>
<evidence type="ECO:0000256" key="6">
    <source>
        <dbReference type="SAM" id="Phobius"/>
    </source>
</evidence>
<evidence type="ECO:0000256" key="5">
    <source>
        <dbReference type="SAM" id="MobiDB-lite"/>
    </source>
</evidence>
<reference evidence="8 9" key="1">
    <citation type="submission" date="2022-10" db="EMBL/GenBank/DDBJ databases">
        <title>High-quality genome sequences of two octocoral-associated bacteria, Endozoicomonas euniceicola EF212 and Endozoicomonas gorgoniicola PS125.</title>
        <authorList>
            <person name="Chiou Y.-J."/>
            <person name="Chen Y.-H."/>
        </authorList>
    </citation>
    <scope>NUCLEOTIDE SEQUENCE [LARGE SCALE GENOMIC DNA]</scope>
    <source>
        <strain evidence="8 9">PS125</strain>
    </source>
</reference>
<feature type="transmembrane region" description="Helical" evidence="6">
    <location>
        <begin position="154"/>
        <end position="176"/>
    </location>
</feature>